<evidence type="ECO:0000259" key="1">
    <source>
        <dbReference type="Pfam" id="PF06568"/>
    </source>
</evidence>
<dbReference type="Pfam" id="PF06568">
    <property type="entry name" value="YjiS-like"/>
    <property type="match status" value="1"/>
</dbReference>
<feature type="domain" description="YjiS-like" evidence="1">
    <location>
        <begin position="39"/>
        <end position="69"/>
    </location>
</feature>
<dbReference type="AlphaFoldDB" id="A0A0R3MSC6"/>
<proteinExistence type="predicted"/>
<gene>
    <name evidence="2" type="ORF">CQ14_10900</name>
</gene>
<protein>
    <recommendedName>
        <fullName evidence="1">YjiS-like domain-containing protein</fullName>
    </recommendedName>
</protein>
<evidence type="ECO:0000313" key="2">
    <source>
        <dbReference type="EMBL" id="KRR20528.1"/>
    </source>
</evidence>
<dbReference type="RefSeq" id="WP_057860340.1">
    <property type="nucleotide sequence ID" value="NZ_LLYB01000086.1"/>
</dbReference>
<comment type="caution">
    <text evidence="2">The sequence shown here is derived from an EMBL/GenBank/DDBJ whole genome shotgun (WGS) entry which is preliminary data.</text>
</comment>
<dbReference type="Proteomes" id="UP000051660">
    <property type="component" value="Unassembled WGS sequence"/>
</dbReference>
<sequence>MTMLSSMQSSATRPFALRAAVRLAHLRRFINRFFAGVIARHEAHAVRAALYQLNDRDLKDIGICRGQIESSLEDMAQTRARLQQPGWQ</sequence>
<accession>A0A0R3MSC6</accession>
<name>A0A0R3MSC6_9BRAD</name>
<organism evidence="2 3">
    <name type="scientific">Bradyrhizobium lablabi</name>
    <dbReference type="NCBI Taxonomy" id="722472"/>
    <lineage>
        <taxon>Bacteria</taxon>
        <taxon>Pseudomonadati</taxon>
        <taxon>Pseudomonadota</taxon>
        <taxon>Alphaproteobacteria</taxon>
        <taxon>Hyphomicrobiales</taxon>
        <taxon>Nitrobacteraceae</taxon>
        <taxon>Bradyrhizobium</taxon>
    </lineage>
</organism>
<reference evidence="2 3" key="1">
    <citation type="submission" date="2014-03" db="EMBL/GenBank/DDBJ databases">
        <title>Bradyrhizobium valentinum sp. nov., isolated from effective nodules of Lupinus mariae-josephae, a lupine endemic of basic-lime soils in Eastern Spain.</title>
        <authorList>
            <person name="Duran D."/>
            <person name="Rey L."/>
            <person name="Navarro A."/>
            <person name="Busquets A."/>
            <person name="Imperial J."/>
            <person name="Ruiz-Argueso T."/>
        </authorList>
    </citation>
    <scope>NUCLEOTIDE SEQUENCE [LARGE SCALE GENOMIC DNA]</scope>
    <source>
        <strain evidence="2 3">CCBAU 23086</strain>
    </source>
</reference>
<evidence type="ECO:0000313" key="3">
    <source>
        <dbReference type="Proteomes" id="UP000051660"/>
    </source>
</evidence>
<dbReference type="OrthoDB" id="8239108at2"/>
<dbReference type="EMBL" id="LLYB01000086">
    <property type="protein sequence ID" value="KRR20528.1"/>
    <property type="molecule type" value="Genomic_DNA"/>
</dbReference>
<dbReference type="InterPro" id="IPR009506">
    <property type="entry name" value="YjiS-like"/>
</dbReference>